<dbReference type="RefSeq" id="WP_341417917.1">
    <property type="nucleotide sequence ID" value="NZ_JBBPCC010000016.1"/>
</dbReference>
<comment type="caution">
    <text evidence="6">Lacks conserved residue(s) required for the propagation of feature annotation.</text>
</comment>
<sequence length="240" mass="27234">MNHRKILIIEEEPEARNILKVYLTESGFEVHEATGSLEAIEQFDRLEPDLVLLNIAPPLTDGLELCQQIRSYSNVPIVLVSGHPHSSDIIRGLELGADDYIAKPFDPEVVVARVQANLRRSAVFRRDRRWESPAGTLSKEETIRWKGLEIDPLRFQVLLGGSPVMLVTKEFQLLVYLARNPGTVFTLEELYAAVWGMESHGNTRTVIVHLSNLRKKLEPHPNGPLYIHNIRGVGYKFDPR</sequence>
<keyword evidence="2" id="KW-0902">Two-component regulatory system</keyword>
<feature type="DNA-binding region" description="OmpR/PhoB-type" evidence="7">
    <location>
        <begin position="140"/>
        <end position="239"/>
    </location>
</feature>
<dbReference type="Gene3D" id="3.40.50.2300">
    <property type="match status" value="1"/>
</dbReference>
<evidence type="ECO:0000256" key="1">
    <source>
        <dbReference type="ARBA" id="ARBA00022553"/>
    </source>
</evidence>
<dbReference type="SMART" id="SM00862">
    <property type="entry name" value="Trans_reg_C"/>
    <property type="match status" value="1"/>
</dbReference>
<feature type="domain" description="OmpR/PhoB-type" evidence="9">
    <location>
        <begin position="140"/>
        <end position="239"/>
    </location>
</feature>
<protein>
    <submittedName>
        <fullName evidence="10">Response regulator transcription factor</fullName>
    </submittedName>
</protein>
<keyword evidence="11" id="KW-1185">Reference proteome</keyword>
<evidence type="ECO:0000256" key="4">
    <source>
        <dbReference type="ARBA" id="ARBA00023125"/>
    </source>
</evidence>
<evidence type="ECO:0000256" key="5">
    <source>
        <dbReference type="ARBA" id="ARBA00023163"/>
    </source>
</evidence>
<gene>
    <name evidence="10" type="ORF">WMW72_23020</name>
</gene>
<accession>A0ABU9DSR4</accession>
<name>A0ABU9DSR4_9BACL</name>
<dbReference type="PROSITE" id="PS50110">
    <property type="entry name" value="RESPONSE_REGULATORY"/>
    <property type="match status" value="1"/>
</dbReference>
<dbReference type="PANTHER" id="PTHR48111:SF21">
    <property type="entry name" value="DNA-BINDING DUAL MASTER TRANSCRIPTIONAL REGULATOR RPAA"/>
    <property type="match status" value="1"/>
</dbReference>
<evidence type="ECO:0000256" key="6">
    <source>
        <dbReference type="PROSITE-ProRule" id="PRU00169"/>
    </source>
</evidence>
<dbReference type="Gene3D" id="6.10.250.690">
    <property type="match status" value="1"/>
</dbReference>
<organism evidence="10 11">
    <name type="scientific">Paenibacillus filicis</name>
    <dbReference type="NCBI Taxonomy" id="669464"/>
    <lineage>
        <taxon>Bacteria</taxon>
        <taxon>Bacillati</taxon>
        <taxon>Bacillota</taxon>
        <taxon>Bacilli</taxon>
        <taxon>Bacillales</taxon>
        <taxon>Paenibacillaceae</taxon>
        <taxon>Paenibacillus</taxon>
    </lineage>
</organism>
<dbReference type="PANTHER" id="PTHR48111">
    <property type="entry name" value="REGULATOR OF RPOS"/>
    <property type="match status" value="1"/>
</dbReference>
<dbReference type="EMBL" id="JBBPCC010000016">
    <property type="protein sequence ID" value="MEK8130783.1"/>
    <property type="molecule type" value="Genomic_DNA"/>
</dbReference>
<dbReference type="PROSITE" id="PS51755">
    <property type="entry name" value="OMPR_PHOB"/>
    <property type="match status" value="1"/>
</dbReference>
<dbReference type="InterPro" id="IPR001867">
    <property type="entry name" value="OmpR/PhoB-type_DNA-bd"/>
</dbReference>
<dbReference type="InterPro" id="IPR001789">
    <property type="entry name" value="Sig_transdc_resp-reg_receiver"/>
</dbReference>
<dbReference type="Pfam" id="PF00072">
    <property type="entry name" value="Response_reg"/>
    <property type="match status" value="1"/>
</dbReference>
<evidence type="ECO:0000313" key="11">
    <source>
        <dbReference type="Proteomes" id="UP001469365"/>
    </source>
</evidence>
<dbReference type="InterPro" id="IPR039420">
    <property type="entry name" value="WalR-like"/>
</dbReference>
<dbReference type="CDD" id="cd00383">
    <property type="entry name" value="trans_reg_C"/>
    <property type="match status" value="1"/>
</dbReference>
<dbReference type="Pfam" id="PF00486">
    <property type="entry name" value="Trans_reg_C"/>
    <property type="match status" value="1"/>
</dbReference>
<keyword evidence="5" id="KW-0804">Transcription</keyword>
<evidence type="ECO:0000256" key="7">
    <source>
        <dbReference type="PROSITE-ProRule" id="PRU01091"/>
    </source>
</evidence>
<evidence type="ECO:0000256" key="2">
    <source>
        <dbReference type="ARBA" id="ARBA00023012"/>
    </source>
</evidence>
<keyword evidence="1" id="KW-0597">Phosphoprotein</keyword>
<dbReference type="InterPro" id="IPR011006">
    <property type="entry name" value="CheY-like_superfamily"/>
</dbReference>
<evidence type="ECO:0000256" key="3">
    <source>
        <dbReference type="ARBA" id="ARBA00023015"/>
    </source>
</evidence>
<evidence type="ECO:0000313" key="10">
    <source>
        <dbReference type="EMBL" id="MEK8130783.1"/>
    </source>
</evidence>
<dbReference type="InterPro" id="IPR036388">
    <property type="entry name" value="WH-like_DNA-bd_sf"/>
</dbReference>
<dbReference type="SUPFAM" id="SSF52172">
    <property type="entry name" value="CheY-like"/>
    <property type="match status" value="1"/>
</dbReference>
<comment type="caution">
    <text evidence="10">The sequence shown here is derived from an EMBL/GenBank/DDBJ whole genome shotgun (WGS) entry which is preliminary data.</text>
</comment>
<proteinExistence type="predicted"/>
<dbReference type="Proteomes" id="UP001469365">
    <property type="component" value="Unassembled WGS sequence"/>
</dbReference>
<dbReference type="SMART" id="SM00448">
    <property type="entry name" value="REC"/>
    <property type="match status" value="1"/>
</dbReference>
<reference evidence="10 11" key="1">
    <citation type="submission" date="2024-04" db="EMBL/GenBank/DDBJ databases">
        <title>draft genome sequnece of Paenibacillus filicis.</title>
        <authorList>
            <person name="Kim D.-U."/>
        </authorList>
    </citation>
    <scope>NUCLEOTIDE SEQUENCE [LARGE SCALE GENOMIC DNA]</scope>
    <source>
        <strain evidence="10 11">KACC14197</strain>
    </source>
</reference>
<evidence type="ECO:0000259" key="9">
    <source>
        <dbReference type="PROSITE" id="PS51755"/>
    </source>
</evidence>
<dbReference type="Gene3D" id="1.10.10.10">
    <property type="entry name" value="Winged helix-like DNA-binding domain superfamily/Winged helix DNA-binding domain"/>
    <property type="match status" value="1"/>
</dbReference>
<keyword evidence="4 7" id="KW-0238">DNA-binding</keyword>
<keyword evidence="3" id="KW-0805">Transcription regulation</keyword>
<feature type="domain" description="Response regulatory" evidence="8">
    <location>
        <begin position="5"/>
        <end position="118"/>
    </location>
</feature>
<evidence type="ECO:0000259" key="8">
    <source>
        <dbReference type="PROSITE" id="PS50110"/>
    </source>
</evidence>